<dbReference type="EMBL" id="JACAZI010000003">
    <property type="protein sequence ID" value="KAF7365950.1"/>
    <property type="molecule type" value="Genomic_DNA"/>
</dbReference>
<proteinExistence type="predicted"/>
<reference evidence="1" key="1">
    <citation type="submission" date="2020-05" db="EMBL/GenBank/DDBJ databases">
        <title>Mycena genomes resolve the evolution of fungal bioluminescence.</title>
        <authorList>
            <person name="Tsai I.J."/>
        </authorList>
    </citation>
    <scope>NUCLEOTIDE SEQUENCE</scope>
    <source>
        <strain evidence="1">CCC161011</strain>
    </source>
</reference>
<protein>
    <recommendedName>
        <fullName evidence="3">Protein kinase domain-containing protein</fullName>
    </recommendedName>
</protein>
<accession>A0A8H7D958</accession>
<dbReference type="AlphaFoldDB" id="A0A8H7D958"/>
<comment type="caution">
    <text evidence="1">The sequence shown here is derived from an EMBL/GenBank/DDBJ whole genome shotgun (WGS) entry which is preliminary data.</text>
</comment>
<name>A0A8H7D958_9AGAR</name>
<organism evidence="1 2">
    <name type="scientific">Mycena venus</name>
    <dbReference type="NCBI Taxonomy" id="2733690"/>
    <lineage>
        <taxon>Eukaryota</taxon>
        <taxon>Fungi</taxon>
        <taxon>Dikarya</taxon>
        <taxon>Basidiomycota</taxon>
        <taxon>Agaricomycotina</taxon>
        <taxon>Agaricomycetes</taxon>
        <taxon>Agaricomycetidae</taxon>
        <taxon>Agaricales</taxon>
        <taxon>Marasmiineae</taxon>
        <taxon>Mycenaceae</taxon>
        <taxon>Mycena</taxon>
    </lineage>
</organism>
<dbReference type="Proteomes" id="UP000620124">
    <property type="component" value="Unassembled WGS sequence"/>
</dbReference>
<evidence type="ECO:0008006" key="3">
    <source>
        <dbReference type="Google" id="ProtNLM"/>
    </source>
</evidence>
<evidence type="ECO:0000313" key="2">
    <source>
        <dbReference type="Proteomes" id="UP000620124"/>
    </source>
</evidence>
<sequence length="377" mass="42762">MNEDSRSTSTSTVTVGVSAPYTGAFFPRSRNLAIAGGMFTSNVTNIYNCPPAVPCDFRRIPLGDLDLRHEIRFEWDSDTAYRRHYGGSARKFYSARIHGCNTNLTAAVYQGETAEEYLRDTVLKYSWLRHPNIVQLFGIVNTSGIHAVIYHDDLVPAKQILEHYRRSHLRTVLFWRYMDAEFKDARDHLQAILHWTPNSWDCTIWIRSSTGRVAIELIPSSHELNIFQRERSGFLLSPMEPHPDSEIIASLSISDYHLICSHHLRKDRIFSLSTHSLIAPGAIYWCPRGSSFDDAIAIACFPGGDISGWHNSRPGAGHPLVPGINGWTRLNSCDAVGRHLKCLIMSRSFDNRTWWCAQANHIFDRLGSISDYEDPRG</sequence>
<dbReference type="OrthoDB" id="3006800at2759"/>
<evidence type="ECO:0000313" key="1">
    <source>
        <dbReference type="EMBL" id="KAF7365950.1"/>
    </source>
</evidence>
<keyword evidence="2" id="KW-1185">Reference proteome</keyword>
<gene>
    <name evidence="1" type="ORF">MVEN_00470400</name>
</gene>